<dbReference type="PANTHER" id="PTHR43476">
    <property type="entry name" value="3-(3-HYDROXY-PHENYL)PROPIONATE/3-HYDROXYCINNAMIC ACID HYDROXYLASE"/>
    <property type="match status" value="1"/>
</dbReference>
<evidence type="ECO:0000256" key="2">
    <source>
        <dbReference type="SAM" id="MobiDB-lite"/>
    </source>
</evidence>
<evidence type="ECO:0000256" key="1">
    <source>
        <dbReference type="ARBA" id="ARBA00023002"/>
    </source>
</evidence>
<evidence type="ECO:0000313" key="4">
    <source>
        <dbReference type="EMBL" id="GAA2120513.1"/>
    </source>
</evidence>
<dbReference type="InterPro" id="IPR002938">
    <property type="entry name" value="FAD-bd"/>
</dbReference>
<dbReference type="InterPro" id="IPR036188">
    <property type="entry name" value="FAD/NAD-bd_sf"/>
</dbReference>
<dbReference type="Proteomes" id="UP001501020">
    <property type="component" value="Unassembled WGS sequence"/>
</dbReference>
<gene>
    <name evidence="4" type="ORF">GCM10009727_05330</name>
</gene>
<keyword evidence="5" id="KW-1185">Reference proteome</keyword>
<evidence type="ECO:0000259" key="3">
    <source>
        <dbReference type="Pfam" id="PF01494"/>
    </source>
</evidence>
<dbReference type="EMBL" id="BAAAMR010000002">
    <property type="protein sequence ID" value="GAA2120513.1"/>
    <property type="molecule type" value="Genomic_DNA"/>
</dbReference>
<dbReference type="Pfam" id="PF01494">
    <property type="entry name" value="FAD_binding_3"/>
    <property type="match status" value="1"/>
</dbReference>
<organism evidence="4 5">
    <name type="scientific">Actinomadura napierensis</name>
    <dbReference type="NCBI Taxonomy" id="267854"/>
    <lineage>
        <taxon>Bacteria</taxon>
        <taxon>Bacillati</taxon>
        <taxon>Actinomycetota</taxon>
        <taxon>Actinomycetes</taxon>
        <taxon>Streptosporangiales</taxon>
        <taxon>Thermomonosporaceae</taxon>
        <taxon>Actinomadura</taxon>
    </lineage>
</organism>
<dbReference type="NCBIfam" id="NF004829">
    <property type="entry name" value="PRK06183.1-3"/>
    <property type="match status" value="1"/>
</dbReference>
<dbReference type="PANTHER" id="PTHR43476:SF3">
    <property type="entry name" value="FAD-BINDING MONOOXYGENASE"/>
    <property type="match status" value="1"/>
</dbReference>
<feature type="domain" description="FAD-binding" evidence="3">
    <location>
        <begin position="11"/>
        <end position="347"/>
    </location>
</feature>
<dbReference type="RefSeq" id="WP_344260954.1">
    <property type="nucleotide sequence ID" value="NZ_BAAAMR010000002.1"/>
</dbReference>
<dbReference type="PRINTS" id="PR00420">
    <property type="entry name" value="RNGMNOXGNASE"/>
</dbReference>
<reference evidence="4 5" key="1">
    <citation type="journal article" date="2019" name="Int. J. Syst. Evol. Microbiol.">
        <title>The Global Catalogue of Microorganisms (GCM) 10K type strain sequencing project: providing services to taxonomists for standard genome sequencing and annotation.</title>
        <authorList>
            <consortium name="The Broad Institute Genomics Platform"/>
            <consortium name="The Broad Institute Genome Sequencing Center for Infectious Disease"/>
            <person name="Wu L."/>
            <person name="Ma J."/>
        </authorList>
    </citation>
    <scope>NUCLEOTIDE SEQUENCE [LARGE SCALE GENOMIC DNA]</scope>
    <source>
        <strain evidence="4 5">JCM 13850</strain>
    </source>
</reference>
<feature type="region of interest" description="Disordered" evidence="2">
    <location>
        <begin position="392"/>
        <end position="411"/>
    </location>
</feature>
<dbReference type="SUPFAM" id="SSF51905">
    <property type="entry name" value="FAD/NAD(P)-binding domain"/>
    <property type="match status" value="1"/>
</dbReference>
<sequence length="503" mass="54636">MFVPATRPDSYDVVVVGAGPVGLAAARLLAMRGVTVAVVDPQRIVCQHPRATHLDDETMRTLQTLGAADFEKDYLRQSGWILEDADGVPFLEFSHPDTESDQGWATDYQSHQPDIESRLRGLLAAGEGAALWFGWEVTGVDQDDHEVTLRLQERDTGRVQEIRGSYAVGADGAGSFVQQAMAMEIEDLHGTQTSLIIDVHPFEHPDGLPRTTGFIRCTKDLPVTYCPLFPPLLRFEFMLGDHHDVHEMERPDSVYELLSPWLAPGSYRITRTDAYQWHAHLVHGWRDGRVLVAGDAAHTMPPMLGQGMCSGLRDAMNLAWKLAMVVRGQAPESLLDTYETERAPHVTPYIVESARQANMIEDFGHGHVPPPAGAPQVLERHRPLLGPGLVDEPAGAIGQLSPQPRDGGGGRLDDVTGYRFAVVGANDVIAGVDDATRALWQRLDAVALPGGGHDYESWLASHGATVALVRPDRYVHALAAGTADLQEATRALAGRVLGAGVTA</sequence>
<accession>A0ABN2Y1G6</accession>
<proteinExistence type="predicted"/>
<name>A0ABN2Y1G6_9ACTN</name>
<evidence type="ECO:0000313" key="5">
    <source>
        <dbReference type="Proteomes" id="UP001501020"/>
    </source>
</evidence>
<dbReference type="InterPro" id="IPR050631">
    <property type="entry name" value="PheA/TfdB_FAD_monoxygenase"/>
</dbReference>
<dbReference type="Gene3D" id="3.50.50.60">
    <property type="entry name" value="FAD/NAD(P)-binding domain"/>
    <property type="match status" value="1"/>
</dbReference>
<dbReference type="Gene3D" id="3.30.70.2450">
    <property type="match status" value="1"/>
</dbReference>
<keyword evidence="1" id="KW-0560">Oxidoreductase</keyword>
<comment type="caution">
    <text evidence="4">The sequence shown here is derived from an EMBL/GenBank/DDBJ whole genome shotgun (WGS) entry which is preliminary data.</text>
</comment>
<protein>
    <submittedName>
        <fullName evidence="4">Bifunctional 3-(3-hydroxy-phenyl)propionate/3-hydroxycinnamic acid hydroxylase</fullName>
    </submittedName>
</protein>